<feature type="non-terminal residue" evidence="1">
    <location>
        <position position="122"/>
    </location>
</feature>
<comment type="caution">
    <text evidence="1">The sequence shown here is derived from an EMBL/GenBank/DDBJ whole genome shotgun (WGS) entry which is preliminary data.</text>
</comment>
<accession>A0A9N9B098</accession>
<reference evidence="1" key="1">
    <citation type="submission" date="2021-06" db="EMBL/GenBank/DDBJ databases">
        <authorList>
            <person name="Kallberg Y."/>
            <person name="Tangrot J."/>
            <person name="Rosling A."/>
        </authorList>
    </citation>
    <scope>NUCLEOTIDE SEQUENCE</scope>
    <source>
        <strain evidence="1">MA453B</strain>
    </source>
</reference>
<dbReference type="OrthoDB" id="2445939at2759"/>
<organism evidence="1 2">
    <name type="scientific">Dentiscutata erythropus</name>
    <dbReference type="NCBI Taxonomy" id="1348616"/>
    <lineage>
        <taxon>Eukaryota</taxon>
        <taxon>Fungi</taxon>
        <taxon>Fungi incertae sedis</taxon>
        <taxon>Mucoromycota</taxon>
        <taxon>Glomeromycotina</taxon>
        <taxon>Glomeromycetes</taxon>
        <taxon>Diversisporales</taxon>
        <taxon>Gigasporaceae</taxon>
        <taxon>Dentiscutata</taxon>
    </lineage>
</organism>
<gene>
    <name evidence="1" type="ORF">DERYTH_LOCUS5043</name>
</gene>
<evidence type="ECO:0000313" key="1">
    <source>
        <dbReference type="EMBL" id="CAG8546146.1"/>
    </source>
</evidence>
<evidence type="ECO:0000313" key="2">
    <source>
        <dbReference type="Proteomes" id="UP000789405"/>
    </source>
</evidence>
<sequence length="122" mass="14260">WELLQELLQVLGPFEEATRYLVNTMGLLEEVKCNLYKTLCYYYPDPTPHELISALLDPRLKSLDYMNDTNKIAAKNFLKELYDDEKTTEVNQNESELNDNTHNLKKKVSDEFIVTANPLYKP</sequence>
<dbReference type="Proteomes" id="UP000789405">
    <property type="component" value="Unassembled WGS sequence"/>
</dbReference>
<keyword evidence="2" id="KW-1185">Reference proteome</keyword>
<proteinExistence type="predicted"/>
<dbReference type="EMBL" id="CAJVPY010002030">
    <property type="protein sequence ID" value="CAG8546146.1"/>
    <property type="molecule type" value="Genomic_DNA"/>
</dbReference>
<dbReference type="AlphaFoldDB" id="A0A9N9B098"/>
<protein>
    <submittedName>
        <fullName evidence="1">10737_t:CDS:1</fullName>
    </submittedName>
</protein>
<name>A0A9N9B098_9GLOM</name>